<evidence type="ECO:0000313" key="4">
    <source>
        <dbReference type="EMBL" id="MBC2778771.1"/>
    </source>
</evidence>
<dbReference type="AlphaFoldDB" id="A0A842I1W1"/>
<feature type="region of interest" description="Disordered" evidence="1">
    <location>
        <begin position="558"/>
        <end position="582"/>
    </location>
</feature>
<protein>
    <submittedName>
        <fullName evidence="4">Amidohydrolase</fullName>
    </submittedName>
</protein>
<dbReference type="GO" id="GO:0016810">
    <property type="term" value="F:hydrolase activity, acting on carbon-nitrogen (but not peptide) bonds"/>
    <property type="evidence" value="ECO:0007669"/>
    <property type="project" value="InterPro"/>
</dbReference>
<keyword evidence="5" id="KW-1185">Reference proteome</keyword>
<dbReference type="Pfam" id="PF07969">
    <property type="entry name" value="Amidohydro_3"/>
    <property type="match status" value="1"/>
</dbReference>
<accession>A0A842I1W1</accession>
<feature type="signal peptide" evidence="2">
    <location>
        <begin position="1"/>
        <end position="24"/>
    </location>
</feature>
<dbReference type="Gene3D" id="3.10.310.70">
    <property type="match status" value="1"/>
</dbReference>
<keyword evidence="4" id="KW-0378">Hydrolase</keyword>
<dbReference type="InterPro" id="IPR033932">
    <property type="entry name" value="YtcJ-like"/>
</dbReference>
<comment type="caution">
    <text evidence="4">The sequence shown here is derived from an EMBL/GenBank/DDBJ whole genome shotgun (WGS) entry which is preliminary data.</text>
</comment>
<dbReference type="PANTHER" id="PTHR22642">
    <property type="entry name" value="IMIDAZOLONEPROPIONASE"/>
    <property type="match status" value="1"/>
</dbReference>
<feature type="domain" description="Amidohydrolase 3" evidence="3">
    <location>
        <begin position="76"/>
        <end position="548"/>
    </location>
</feature>
<dbReference type="SUPFAM" id="SSF51338">
    <property type="entry name" value="Composite domain of metallo-dependent hydrolases"/>
    <property type="match status" value="1"/>
</dbReference>
<dbReference type="InterPro" id="IPR013108">
    <property type="entry name" value="Amidohydro_3"/>
</dbReference>
<dbReference type="Proteomes" id="UP000564378">
    <property type="component" value="Unassembled WGS sequence"/>
</dbReference>
<dbReference type="InterPro" id="IPR011059">
    <property type="entry name" value="Metal-dep_hydrolase_composite"/>
</dbReference>
<name>A0A842I1W1_9SPHN</name>
<sequence length="582" mass="62762">MIRKISLGLGLALAAVLLPAPAYADALIDNANGYTLDGEGNLVRFTGLLFDVETGRVTRLLARRDDRPREVDFRHDAQGRTVIPGLIDAHGHLMGLGYNAIQLDLSDTASLAEAQARIAQYSAENPTLRWIVGSGWNQESWGLGRFPTAADIDAAVSDRPVWLVRVDGHAGVANSQAMEAAGITNASQSPAGGRVERDGNRPNGVFVDTAMDLVANAIPELQPPLRDIALREAQDILLSYGVTTVHDMGTSASDWAVIRRAGDRAQLRVRVISYADALDTLLDTAGDAMTPWLYEGHLRMVGLKLYADGALGSRGALLLQPYADAPGEMGLTLSDGTLIRNRLSRLSLDRFQAAIHAIGDGANREVLNAIDEVAYRYSDDRRWRIEHAQIVDPADIARFGQHGIIASMQPVHQTSDMFMAEARLGPGRLQGAYAWNAMLRAGSHLAFGTDFPVESPNPFAGLAVAVSRQNASGQPPGGWQGQERISLLQAFAAYTTGAAYAGFAEDRIGRLGDGLYADFLIIDRDIFDATPDEIRQAQVMETWIGGERTWVRGAQNRAASNAPPMDAPVGPMIAPEDMPEGR</sequence>
<dbReference type="CDD" id="cd01300">
    <property type="entry name" value="YtcJ_like"/>
    <property type="match status" value="1"/>
</dbReference>
<evidence type="ECO:0000259" key="3">
    <source>
        <dbReference type="Pfam" id="PF07969"/>
    </source>
</evidence>
<gene>
    <name evidence="4" type="ORF">H6P80_14195</name>
</gene>
<reference evidence="4 5" key="1">
    <citation type="submission" date="2020-08" db="EMBL/GenBank/DDBJ databases">
        <title>Draft genome sequence of Parasphingopyxis sp. GrpM-11.</title>
        <authorList>
            <person name="Oh J."/>
            <person name="Roh D.-H."/>
        </authorList>
    </citation>
    <scope>NUCLEOTIDE SEQUENCE [LARGE SCALE GENOMIC DNA]</scope>
    <source>
        <strain evidence="4 5">GrpM-11</strain>
    </source>
</reference>
<dbReference type="RefSeq" id="WP_185802000.1">
    <property type="nucleotide sequence ID" value="NZ_JACJVJ010000002.1"/>
</dbReference>
<dbReference type="SUPFAM" id="SSF51556">
    <property type="entry name" value="Metallo-dependent hydrolases"/>
    <property type="match status" value="1"/>
</dbReference>
<organism evidence="4 5">
    <name type="scientific">Parasphingopyxis marina</name>
    <dbReference type="NCBI Taxonomy" id="2761622"/>
    <lineage>
        <taxon>Bacteria</taxon>
        <taxon>Pseudomonadati</taxon>
        <taxon>Pseudomonadota</taxon>
        <taxon>Alphaproteobacteria</taxon>
        <taxon>Sphingomonadales</taxon>
        <taxon>Sphingomonadaceae</taxon>
        <taxon>Parasphingopyxis</taxon>
    </lineage>
</organism>
<evidence type="ECO:0000256" key="1">
    <source>
        <dbReference type="SAM" id="MobiDB-lite"/>
    </source>
</evidence>
<proteinExistence type="predicted"/>
<keyword evidence="2" id="KW-0732">Signal</keyword>
<feature type="chain" id="PRO_5032921310" evidence="2">
    <location>
        <begin position="25"/>
        <end position="582"/>
    </location>
</feature>
<evidence type="ECO:0000313" key="5">
    <source>
        <dbReference type="Proteomes" id="UP000564378"/>
    </source>
</evidence>
<dbReference type="Gene3D" id="2.30.40.10">
    <property type="entry name" value="Urease, subunit C, domain 1"/>
    <property type="match status" value="1"/>
</dbReference>
<dbReference type="EMBL" id="JACJVJ010000002">
    <property type="protein sequence ID" value="MBC2778771.1"/>
    <property type="molecule type" value="Genomic_DNA"/>
</dbReference>
<dbReference type="InterPro" id="IPR032466">
    <property type="entry name" value="Metal_Hydrolase"/>
</dbReference>
<dbReference type="Gene3D" id="3.20.20.140">
    <property type="entry name" value="Metal-dependent hydrolases"/>
    <property type="match status" value="1"/>
</dbReference>
<dbReference type="PANTHER" id="PTHR22642:SF2">
    <property type="entry name" value="PROTEIN LONG AFTER FAR-RED 3"/>
    <property type="match status" value="1"/>
</dbReference>
<evidence type="ECO:0000256" key="2">
    <source>
        <dbReference type="SAM" id="SignalP"/>
    </source>
</evidence>